<proteinExistence type="inferred from homology"/>
<keyword evidence="5 9" id="KW-0812">Transmembrane</keyword>
<sequence length="264" mass="27171">MPAEGKKPTPLRDGKEDRTAYFAGRGESAPDAGPRAEFLAGAAAILPVLVAASPFGLLLGALGAAKGLSPLEVGLMSGLVFAGGAQFVALDLWRTPAPWLTLGFAVLIVNLRHVLMGASIQRRMDRFPMWGKIAALLVLADEIWAFAEERAARTTLTPAYYAGLGVTLYVGWLMFTVGGCLVGALIGDPAAYGFDFAFAATFIGLLAGFRSRPGFLPAVLASVIAAVAVHIVLPGPASIAAGAVAGVTAAFLSGRDDSTAETPT</sequence>
<dbReference type="AlphaFoldDB" id="A0A1M7Z4F0"/>
<keyword evidence="11" id="KW-1185">Reference proteome</keyword>
<feature type="transmembrane region" description="Helical" evidence="9">
    <location>
        <begin position="215"/>
        <end position="233"/>
    </location>
</feature>
<name>A0A1M7Z4F0_9HYPH</name>
<keyword evidence="3" id="KW-0813">Transport</keyword>
<feature type="transmembrane region" description="Helical" evidence="9">
    <location>
        <begin position="38"/>
        <end position="59"/>
    </location>
</feature>
<evidence type="ECO:0000256" key="5">
    <source>
        <dbReference type="ARBA" id="ARBA00022692"/>
    </source>
</evidence>
<dbReference type="STRING" id="1123029.SAMN02745172_00049"/>
<evidence type="ECO:0000256" key="6">
    <source>
        <dbReference type="ARBA" id="ARBA00022989"/>
    </source>
</evidence>
<gene>
    <name evidence="10" type="ORF">SAMN02745172_00049</name>
</gene>
<dbReference type="EMBL" id="FRXO01000001">
    <property type="protein sequence ID" value="SHO59745.1"/>
    <property type="molecule type" value="Genomic_DNA"/>
</dbReference>
<evidence type="ECO:0000313" key="11">
    <source>
        <dbReference type="Proteomes" id="UP000186406"/>
    </source>
</evidence>
<keyword evidence="6 9" id="KW-1133">Transmembrane helix</keyword>
<reference evidence="10 11" key="1">
    <citation type="submission" date="2016-12" db="EMBL/GenBank/DDBJ databases">
        <authorList>
            <person name="Song W.-J."/>
            <person name="Kurnit D.M."/>
        </authorList>
    </citation>
    <scope>NUCLEOTIDE SEQUENCE [LARGE SCALE GENOMIC DNA]</scope>
    <source>
        <strain evidence="10 11">DSM 19599</strain>
    </source>
</reference>
<evidence type="ECO:0000256" key="1">
    <source>
        <dbReference type="ARBA" id="ARBA00004651"/>
    </source>
</evidence>
<feature type="transmembrane region" description="Helical" evidence="9">
    <location>
        <begin position="96"/>
        <end position="115"/>
    </location>
</feature>
<accession>A0A1M7Z4F0</accession>
<dbReference type="Pfam" id="PF03591">
    <property type="entry name" value="AzlC"/>
    <property type="match status" value="1"/>
</dbReference>
<dbReference type="PANTHER" id="PTHR34979:SF1">
    <property type="entry name" value="INNER MEMBRANE PROTEIN YGAZ"/>
    <property type="match status" value="1"/>
</dbReference>
<organism evidence="10 11">
    <name type="scientific">Pseudoxanthobacter soli DSM 19599</name>
    <dbReference type="NCBI Taxonomy" id="1123029"/>
    <lineage>
        <taxon>Bacteria</taxon>
        <taxon>Pseudomonadati</taxon>
        <taxon>Pseudomonadota</taxon>
        <taxon>Alphaproteobacteria</taxon>
        <taxon>Hyphomicrobiales</taxon>
        <taxon>Segnochrobactraceae</taxon>
        <taxon>Pseudoxanthobacter</taxon>
    </lineage>
</organism>
<dbReference type="Proteomes" id="UP000186406">
    <property type="component" value="Unassembled WGS sequence"/>
</dbReference>
<evidence type="ECO:0000256" key="9">
    <source>
        <dbReference type="SAM" id="Phobius"/>
    </source>
</evidence>
<feature type="compositionally biased region" description="Basic and acidic residues" evidence="8">
    <location>
        <begin position="1"/>
        <end position="19"/>
    </location>
</feature>
<keyword evidence="7 9" id="KW-0472">Membrane</keyword>
<evidence type="ECO:0000256" key="8">
    <source>
        <dbReference type="SAM" id="MobiDB-lite"/>
    </source>
</evidence>
<dbReference type="GO" id="GO:0005886">
    <property type="term" value="C:plasma membrane"/>
    <property type="evidence" value="ECO:0007669"/>
    <property type="project" value="UniProtKB-SubCell"/>
</dbReference>
<feature type="transmembrane region" description="Helical" evidence="9">
    <location>
        <begin position="71"/>
        <end position="90"/>
    </location>
</feature>
<evidence type="ECO:0000256" key="4">
    <source>
        <dbReference type="ARBA" id="ARBA00022475"/>
    </source>
</evidence>
<feature type="region of interest" description="Disordered" evidence="8">
    <location>
        <begin position="1"/>
        <end position="32"/>
    </location>
</feature>
<dbReference type="GO" id="GO:1903785">
    <property type="term" value="P:L-valine transmembrane transport"/>
    <property type="evidence" value="ECO:0007669"/>
    <property type="project" value="TreeGrafter"/>
</dbReference>
<dbReference type="PANTHER" id="PTHR34979">
    <property type="entry name" value="INNER MEMBRANE PROTEIN YGAZ"/>
    <property type="match status" value="1"/>
</dbReference>
<feature type="transmembrane region" description="Helical" evidence="9">
    <location>
        <begin position="192"/>
        <end position="209"/>
    </location>
</feature>
<evidence type="ECO:0000256" key="2">
    <source>
        <dbReference type="ARBA" id="ARBA00010735"/>
    </source>
</evidence>
<protein>
    <submittedName>
        <fullName evidence="10">Predicted branched-chain amino acid permease (Azaleucine resistance)</fullName>
    </submittedName>
</protein>
<comment type="subcellular location">
    <subcellularLocation>
        <location evidence="1">Cell membrane</location>
        <topology evidence="1">Multi-pass membrane protein</topology>
    </subcellularLocation>
</comment>
<comment type="similarity">
    <text evidence="2">Belongs to the AzlC family.</text>
</comment>
<dbReference type="InterPro" id="IPR011606">
    <property type="entry name" value="Brnchd-chn_aa_trnsp_permease"/>
</dbReference>
<feature type="transmembrane region" description="Helical" evidence="9">
    <location>
        <begin position="159"/>
        <end position="185"/>
    </location>
</feature>
<evidence type="ECO:0000313" key="10">
    <source>
        <dbReference type="EMBL" id="SHO59745.1"/>
    </source>
</evidence>
<evidence type="ECO:0000256" key="3">
    <source>
        <dbReference type="ARBA" id="ARBA00022448"/>
    </source>
</evidence>
<keyword evidence="4" id="KW-1003">Cell membrane</keyword>
<evidence type="ECO:0000256" key="7">
    <source>
        <dbReference type="ARBA" id="ARBA00023136"/>
    </source>
</evidence>